<dbReference type="Gene3D" id="1.10.260.40">
    <property type="entry name" value="lambda repressor-like DNA-binding domains"/>
    <property type="match status" value="1"/>
</dbReference>
<dbReference type="CDD" id="cd00093">
    <property type="entry name" value="HTH_XRE"/>
    <property type="match status" value="1"/>
</dbReference>
<name>A0ABC8CZV2_CLOBO</name>
<evidence type="ECO:0000313" key="2">
    <source>
        <dbReference type="EMBL" id="AVQ40491.1"/>
    </source>
</evidence>
<gene>
    <name evidence="2" type="ORF">C7M56_18120</name>
</gene>
<dbReference type="Pfam" id="PF01381">
    <property type="entry name" value="HTH_3"/>
    <property type="match status" value="1"/>
</dbReference>
<dbReference type="SUPFAM" id="SSF47413">
    <property type="entry name" value="lambda repressor-like DNA-binding domains"/>
    <property type="match status" value="1"/>
</dbReference>
<dbReference type="AlphaFoldDB" id="A0ABC8CZV2"/>
<reference evidence="2 3" key="1">
    <citation type="submission" date="2018-01" db="EMBL/GenBank/DDBJ databases">
        <title>Genetic Diversity of Clostridium botulinum in seafood.</title>
        <authorList>
            <person name="Athira V."/>
            <person name="Arun Jyothi P.V."/>
            <person name="Lalitha K.V."/>
            <person name="Joseph T.C."/>
        </authorList>
    </citation>
    <scope>NUCLEOTIDE SEQUENCE [LARGE SCALE GENOMIC DNA]</scope>
    <source>
        <strain evidence="2 3">Mfbjulcb8</strain>
    </source>
</reference>
<dbReference type="InterPro" id="IPR010982">
    <property type="entry name" value="Lambda_DNA-bd_dom_sf"/>
</dbReference>
<dbReference type="SMART" id="SM00530">
    <property type="entry name" value="HTH_XRE"/>
    <property type="match status" value="1"/>
</dbReference>
<sequence>MIVRNNLKKIRMQEFMMAPGEFAEHLGVDIKNYSSWERGRSKPTLDKALKVAYKLNRDVKEIWYLE</sequence>
<protein>
    <submittedName>
        <fullName evidence="2">Transcriptional regulator</fullName>
    </submittedName>
</protein>
<dbReference type="RefSeq" id="WP_106575434.1">
    <property type="nucleotide sequence ID" value="NZ_CP027777.1"/>
</dbReference>
<dbReference type="InterPro" id="IPR001387">
    <property type="entry name" value="Cro/C1-type_HTH"/>
</dbReference>
<proteinExistence type="predicted"/>
<dbReference type="PROSITE" id="PS50943">
    <property type="entry name" value="HTH_CROC1"/>
    <property type="match status" value="1"/>
</dbReference>
<organism evidence="2 3">
    <name type="scientific">Clostridium botulinum</name>
    <dbReference type="NCBI Taxonomy" id="1491"/>
    <lineage>
        <taxon>Bacteria</taxon>
        <taxon>Bacillati</taxon>
        <taxon>Bacillota</taxon>
        <taxon>Clostridia</taxon>
        <taxon>Eubacteriales</taxon>
        <taxon>Clostridiaceae</taxon>
        <taxon>Clostridium</taxon>
    </lineage>
</organism>
<dbReference type="EMBL" id="CP027777">
    <property type="protein sequence ID" value="AVQ40491.1"/>
    <property type="molecule type" value="Genomic_DNA"/>
</dbReference>
<evidence type="ECO:0000259" key="1">
    <source>
        <dbReference type="PROSITE" id="PS50943"/>
    </source>
</evidence>
<evidence type="ECO:0000313" key="3">
    <source>
        <dbReference type="Proteomes" id="UP000240615"/>
    </source>
</evidence>
<dbReference type="Proteomes" id="UP000240615">
    <property type="component" value="Chromosome"/>
</dbReference>
<feature type="domain" description="HTH cro/C1-type" evidence="1">
    <location>
        <begin position="21"/>
        <end position="62"/>
    </location>
</feature>
<accession>A0ABC8CZV2</accession>